<comment type="caution">
    <text evidence="1">The sequence shown here is derived from an EMBL/GenBank/DDBJ whole genome shotgun (WGS) entry which is preliminary data.</text>
</comment>
<dbReference type="EMBL" id="LLXJ01000403">
    <property type="protein sequence ID" value="PKC10153.1"/>
    <property type="molecule type" value="Genomic_DNA"/>
</dbReference>
<dbReference type="InterPro" id="IPR032675">
    <property type="entry name" value="LRR_dom_sf"/>
</dbReference>
<dbReference type="Gene3D" id="3.80.10.10">
    <property type="entry name" value="Ribonuclease Inhibitor"/>
    <property type="match status" value="1"/>
</dbReference>
<reference evidence="1 2" key="1">
    <citation type="submission" date="2016-04" db="EMBL/GenBank/DDBJ databases">
        <title>Genome analyses suggest a sexual origin of heterokaryosis in a supposedly ancient asexual fungus.</title>
        <authorList>
            <person name="Ropars J."/>
            <person name="Sedzielewska K."/>
            <person name="Noel J."/>
            <person name="Charron P."/>
            <person name="Farinelli L."/>
            <person name="Marton T."/>
            <person name="Kruger M."/>
            <person name="Pelin A."/>
            <person name="Brachmann A."/>
            <person name="Corradi N."/>
        </authorList>
    </citation>
    <scope>NUCLEOTIDE SEQUENCE [LARGE SCALE GENOMIC DNA]</scope>
    <source>
        <strain evidence="1 2">A5</strain>
    </source>
</reference>
<dbReference type="AlphaFoldDB" id="A0A2I1F5C2"/>
<protein>
    <submittedName>
        <fullName evidence="1">Uncharacterized protein</fullName>
    </submittedName>
</protein>
<accession>A0A2I1F5C2</accession>
<gene>
    <name evidence="1" type="ORF">RhiirA5_414723</name>
</gene>
<dbReference type="InterPro" id="IPR036047">
    <property type="entry name" value="F-box-like_dom_sf"/>
</dbReference>
<evidence type="ECO:0000313" key="2">
    <source>
        <dbReference type="Proteomes" id="UP000232722"/>
    </source>
</evidence>
<dbReference type="VEuPathDB" id="FungiDB:RhiirFUN_026701"/>
<sequence length="476" mass="55570">MACQLPTECLNEILEYLEGDKLTLHSCLLVNRLWCKIAVRILWRNILDYNCYQPRSLRIKSSILSTLIANLPIESKNLLHKNEIFISTPTLNSLLFNYVEFCKVLSINKIISIVEDVLSNDRNNLVTNEIISMFINEISSLEKFTYYYDYYSHINISIPYVPGARDLSELCCSSNLPSSFLFQLSQTCHNLQSITISFEGKNVSNGLNELISSQNKLKNLTLSTYRYRISWAIIIPAVIKHSKTITKLQLYGDYGDLPLSFVSLFTNLQKCIFSFGNGVILEDFKKLQNANFLKLEILKIPHQCFKPEYIIKFLENNGKNLKIFYMLEMNKALSLTIAKFCPNIRKLFIVFNNDEIDILKAIFINCKYLESIKIWFGNRNLYLKKKEVLDTVVNYSQSNFHKLKIHSDLNSDVTPKDWESFFIGWKNRTPKKLLFLIFINIFENDENLKIIEKYKNLGIIKFWCKDIDDSDYVLYN</sequence>
<dbReference type="Proteomes" id="UP000232722">
    <property type="component" value="Unassembled WGS sequence"/>
</dbReference>
<dbReference type="VEuPathDB" id="FungiDB:FUN_001237"/>
<reference evidence="1 2" key="2">
    <citation type="submission" date="2017-09" db="EMBL/GenBank/DDBJ databases">
        <title>Extensive intraspecific genome diversity in a model arbuscular mycorrhizal fungus.</title>
        <authorList>
            <person name="Chen E.C."/>
            <person name="Morin E."/>
            <person name="Beaudet D."/>
            <person name="Noel J."/>
            <person name="Ndikumana S."/>
            <person name="Charron P."/>
            <person name="St-Onge C."/>
            <person name="Giorgi J."/>
            <person name="Grigoriev I.V."/>
            <person name="Roux C."/>
            <person name="Martin F.M."/>
            <person name="Corradi N."/>
        </authorList>
    </citation>
    <scope>NUCLEOTIDE SEQUENCE [LARGE SCALE GENOMIC DNA]</scope>
    <source>
        <strain evidence="1 2">A5</strain>
    </source>
</reference>
<dbReference type="SUPFAM" id="SSF52047">
    <property type="entry name" value="RNI-like"/>
    <property type="match status" value="1"/>
</dbReference>
<dbReference type="SUPFAM" id="SSF81383">
    <property type="entry name" value="F-box domain"/>
    <property type="match status" value="1"/>
</dbReference>
<dbReference type="Pfam" id="PF12937">
    <property type="entry name" value="F-box-like"/>
    <property type="match status" value="1"/>
</dbReference>
<dbReference type="PROSITE" id="PS50181">
    <property type="entry name" value="FBOX"/>
    <property type="match status" value="1"/>
</dbReference>
<evidence type="ECO:0000313" key="1">
    <source>
        <dbReference type="EMBL" id="PKC10153.1"/>
    </source>
</evidence>
<dbReference type="InterPro" id="IPR001810">
    <property type="entry name" value="F-box_dom"/>
</dbReference>
<dbReference type="VEuPathDB" id="FungiDB:RhiirA1_461428"/>
<name>A0A2I1F5C2_9GLOM</name>
<dbReference type="OrthoDB" id="2316528at2759"/>
<proteinExistence type="predicted"/>
<organism evidence="1 2">
    <name type="scientific">Rhizophagus irregularis</name>
    <dbReference type="NCBI Taxonomy" id="588596"/>
    <lineage>
        <taxon>Eukaryota</taxon>
        <taxon>Fungi</taxon>
        <taxon>Fungi incertae sedis</taxon>
        <taxon>Mucoromycota</taxon>
        <taxon>Glomeromycotina</taxon>
        <taxon>Glomeromycetes</taxon>
        <taxon>Glomerales</taxon>
        <taxon>Glomeraceae</taxon>
        <taxon>Rhizophagus</taxon>
    </lineage>
</organism>